<dbReference type="Gene3D" id="1.20.1150.12">
    <property type="entry name" value="Endoplasmic reticulum resident protein 29, C-terminal domain"/>
    <property type="match status" value="1"/>
</dbReference>
<keyword evidence="2" id="KW-0812">Transmembrane</keyword>
<keyword evidence="3" id="KW-0732">Signal</keyword>
<keyword evidence="2" id="KW-0472">Membrane</keyword>
<dbReference type="GO" id="GO:0005783">
    <property type="term" value="C:endoplasmic reticulum"/>
    <property type="evidence" value="ECO:0007669"/>
    <property type="project" value="InterPro"/>
</dbReference>
<evidence type="ECO:0000313" key="5">
    <source>
        <dbReference type="EMBL" id="CAD9336987.1"/>
    </source>
</evidence>
<keyword evidence="2" id="KW-1133">Transmembrane helix</keyword>
<sequence>MTGLTGRCRFAIVFLVVLVTATIQALHAPAITPEKLCIKIKEPELPKLIETNNVLVKVDRQYRGDGSIVTSGSEDDQYKELCRRYKSTSDERRRSLIVGNIAVDTSSGDDTGRNKKFAETLGASDESTWPQYLIFKKGTSTNHVIKYSGSDKSADAIGNFVLEQTGARIGIFVYSIDGLDKMVARFVAVRNGDIAANLRRKSFAYMARLIAMIPHQSETKPIADLYVKAMFQTLHHGREYAASQTRRIEGLIEKGDISSRKKEELSQKLHVLSRFTDPVKLSDEEERNFYLSWAVQIGMWIIMLILLFFIGPGDEQEEDPEPSVTKSERKGHRKKGSKKHR</sequence>
<evidence type="ECO:0000259" key="4">
    <source>
        <dbReference type="Pfam" id="PF07749"/>
    </source>
</evidence>
<feature type="chain" id="PRO_5031244805" description="Endoplasmic reticulum resident protein 29 C-terminal domain-containing protein" evidence="3">
    <location>
        <begin position="26"/>
        <end position="341"/>
    </location>
</feature>
<evidence type="ECO:0000256" key="2">
    <source>
        <dbReference type="SAM" id="Phobius"/>
    </source>
</evidence>
<accession>A0A7S1ZFI7</accession>
<dbReference type="InterPro" id="IPR036356">
    <property type="entry name" value="ERp29_C_sf"/>
</dbReference>
<dbReference type="PANTHER" id="PTHR12211">
    <property type="entry name" value="ENDOPLASMIC RETICULUM PROTEIN ERP29"/>
    <property type="match status" value="1"/>
</dbReference>
<evidence type="ECO:0000256" key="3">
    <source>
        <dbReference type="SAM" id="SignalP"/>
    </source>
</evidence>
<dbReference type="InterPro" id="IPR016855">
    <property type="entry name" value="ERp29"/>
</dbReference>
<dbReference type="Gene3D" id="3.40.30.10">
    <property type="entry name" value="Glutaredoxin"/>
    <property type="match status" value="1"/>
</dbReference>
<protein>
    <recommendedName>
        <fullName evidence="4">Endoplasmic reticulum resident protein 29 C-terminal domain-containing protein</fullName>
    </recommendedName>
</protein>
<gene>
    <name evidence="5" type="ORF">DBRI1063_LOCUS14557</name>
</gene>
<feature type="region of interest" description="Disordered" evidence="1">
    <location>
        <begin position="315"/>
        <end position="341"/>
    </location>
</feature>
<feature type="transmembrane region" description="Helical" evidence="2">
    <location>
        <begin position="290"/>
        <end position="310"/>
    </location>
</feature>
<dbReference type="InterPro" id="IPR011679">
    <property type="entry name" value="ERp29_C"/>
</dbReference>
<dbReference type="Pfam" id="PF07749">
    <property type="entry name" value="ERp29"/>
    <property type="match status" value="1"/>
</dbReference>
<dbReference type="AlphaFoldDB" id="A0A7S1ZFI7"/>
<name>A0A7S1ZFI7_9STRA</name>
<feature type="compositionally biased region" description="Basic residues" evidence="1">
    <location>
        <begin position="329"/>
        <end position="341"/>
    </location>
</feature>
<dbReference type="SUPFAM" id="SSF47933">
    <property type="entry name" value="ERP29 C domain-like"/>
    <property type="match status" value="1"/>
</dbReference>
<reference evidence="5" key="1">
    <citation type="submission" date="2021-01" db="EMBL/GenBank/DDBJ databases">
        <authorList>
            <person name="Corre E."/>
            <person name="Pelletier E."/>
            <person name="Niang G."/>
            <person name="Scheremetjew M."/>
            <person name="Finn R."/>
            <person name="Kale V."/>
            <person name="Holt S."/>
            <person name="Cochrane G."/>
            <person name="Meng A."/>
            <person name="Brown T."/>
            <person name="Cohen L."/>
        </authorList>
    </citation>
    <scope>NUCLEOTIDE SEQUENCE</scope>
    <source>
        <strain evidence="5">Pop2</strain>
    </source>
</reference>
<feature type="domain" description="Endoplasmic reticulum resident protein 29 C-terminal" evidence="4">
    <location>
        <begin position="176"/>
        <end position="275"/>
    </location>
</feature>
<dbReference type="PANTHER" id="PTHR12211:SF0">
    <property type="entry name" value="ENDOPLASMIC RETICULUM RESIDENT PROTEIN 29"/>
    <property type="match status" value="1"/>
</dbReference>
<dbReference type="EMBL" id="HBGN01022812">
    <property type="protein sequence ID" value="CAD9336987.1"/>
    <property type="molecule type" value="Transcribed_RNA"/>
</dbReference>
<proteinExistence type="predicted"/>
<evidence type="ECO:0000256" key="1">
    <source>
        <dbReference type="SAM" id="MobiDB-lite"/>
    </source>
</evidence>
<organism evidence="5">
    <name type="scientific">Ditylum brightwellii</name>
    <dbReference type="NCBI Taxonomy" id="49249"/>
    <lineage>
        <taxon>Eukaryota</taxon>
        <taxon>Sar</taxon>
        <taxon>Stramenopiles</taxon>
        <taxon>Ochrophyta</taxon>
        <taxon>Bacillariophyta</taxon>
        <taxon>Mediophyceae</taxon>
        <taxon>Lithodesmiophycidae</taxon>
        <taxon>Lithodesmiales</taxon>
        <taxon>Lithodesmiaceae</taxon>
        <taxon>Ditylum</taxon>
    </lineage>
</organism>
<feature type="signal peptide" evidence="3">
    <location>
        <begin position="1"/>
        <end position="25"/>
    </location>
</feature>